<reference evidence="6" key="1">
    <citation type="submission" date="2022-03" db="EMBL/GenBank/DDBJ databases">
        <title>Description of Abyssus ytuae gen. nov., sp. nov., a novel member of the family Flavobacteriaceae isolated from the sediment of Mariana Trench.</title>
        <authorList>
            <person name="Zhang J."/>
            <person name="Xu X."/>
        </authorList>
    </citation>
    <scope>NUCLEOTIDE SEQUENCE</scope>
    <source>
        <strain evidence="6">MT3330</strain>
    </source>
</reference>
<evidence type="ECO:0000256" key="2">
    <source>
        <dbReference type="ARBA" id="ARBA00023136"/>
    </source>
</evidence>
<evidence type="ECO:0000259" key="4">
    <source>
        <dbReference type="Pfam" id="PF00149"/>
    </source>
</evidence>
<evidence type="ECO:0000259" key="5">
    <source>
        <dbReference type="Pfam" id="PF01103"/>
    </source>
</evidence>
<name>A0A9E6ZKL6_9FLAO</name>
<sequence>MKVKYLTLNILVLTLLTACATYKPQYQSDKPFQPYPEDKEIDKTFYLIGDAGYSELGSTSLGLIGFKQAIDTVRKGDYAIFLGDNIYPAGMPKKGHPDRQVSEHRLNTQLYTVSDFKGETIFIPGNHDWYNEGIKGLNREENYFEDRLKDKKIFYPSDACGLDEIEVSDSVHLIIVDSQWYIEDWDNHPGINDNCEIKTREKFFIELEGMIKKNEGKTIILAVHHPLFTYGPHGGYFSARQQLYPSQKKIPVPVLGMLANHIRKSGGISIQDLLNERYNKFSKRIQSLIKDEGKIIVVSGHEHSLQYIVSNNIHQIISGAGSKSSETKLSGDAVFTYGKQGFAIVDVFKDGSSWVRYYVNKSGKNELAFQTEIYPPDTEYIPKEYSDDFPQYVEASVYDEEKTERSGFYEGFWGDHYREAYGIKVKAKVALLDTLYGGLEPIRMGGGHQSKTLRLVDKQGREFNMRALEKSAVKFLQSVVFKGKVMDKEDLTGTLPERFLLDFYTAAHPYTPYAIDELSDAVGVYHTNPKLYYIPKQTALGEYNEEYGDELYMIEERPADEHKNVKSFGYASEIESTDDLFANLREDEKYKLDEASYIRARLFDMLIGDWDRHSDQWRWAEFDKGKNKIYRPIPRDRDQAFSNFDGAFLGSLRVLMSPVKMMQTYDEELNNLEYFNTEPLPMDRILLQNSTREDWLREAEYIMNHLTNEAIEKGFNNLPPEVQGESVELIKEKLKGRRTNLKDIANEYFEIVNEIGILKGTDKDDIIEVTRTANKETNVKIYRNKDGEKADLMVDKTFNKDITREIWVYGLDDDDIFIVNGKANNPVLVRLIGGQNNDIYKINNGRKVVIYDHKSKPNTIEVNRGARERLTDIYENNIFTFDKNVSKSTTIFPSVGYNPDDGIKVGVKAEIHKYGFERDPYTTRKTLTANYFFATEGFEFIYDAELASILGKANLIYGAKATSANFTMNFFGLGNETLNLDDDRGLDYNRVKMSQLMAYLGMVKRSEYGSDFVSKLKFEGIEVDNTRGRYITQSVLDDNFFERKYFGTAELQYTYESYDEKLNPTKGMLFNVTTGYTVNFSDADKSFGYLNPQLGFYNRLTKNDKLVLKTRAASQLRIGNDFEFYQGAYLGGNSGLRGYRLHRFIGENSLVFNGDLRFNFKSFKTSFLPMQLGIYSGYDYGRVWIDNENSNKWHDSVGGGLYLVASKLINADFSFFNSDEGNRFAFKIGVSF</sequence>
<organism evidence="6 7">
    <name type="scientific">Abyssalbus ytuae</name>
    <dbReference type="NCBI Taxonomy" id="2926907"/>
    <lineage>
        <taxon>Bacteria</taxon>
        <taxon>Pseudomonadati</taxon>
        <taxon>Bacteroidota</taxon>
        <taxon>Flavobacteriia</taxon>
        <taxon>Flavobacteriales</taxon>
        <taxon>Flavobacteriaceae</taxon>
        <taxon>Abyssalbus</taxon>
    </lineage>
</organism>
<dbReference type="InterPro" id="IPR004843">
    <property type="entry name" value="Calcineurin-like_PHP"/>
</dbReference>
<dbReference type="Pfam" id="PF01103">
    <property type="entry name" value="Omp85"/>
    <property type="match status" value="1"/>
</dbReference>
<dbReference type="Gene3D" id="2.40.160.50">
    <property type="entry name" value="membrane protein fhac: a member of the omp85/tpsb transporter family"/>
    <property type="match status" value="1"/>
</dbReference>
<dbReference type="GO" id="GO:0016787">
    <property type="term" value="F:hydrolase activity"/>
    <property type="evidence" value="ECO:0007669"/>
    <property type="project" value="InterPro"/>
</dbReference>
<comment type="subcellular location">
    <subcellularLocation>
        <location evidence="1">Membrane</location>
    </subcellularLocation>
</comment>
<proteinExistence type="predicted"/>
<feature type="domain" description="Calcineurin-like phosphoesterase" evidence="4">
    <location>
        <begin position="62"/>
        <end position="303"/>
    </location>
</feature>
<dbReference type="KEGG" id="fbm:MQE35_11230"/>
<dbReference type="Proteomes" id="UP000831290">
    <property type="component" value="Chromosome"/>
</dbReference>
<evidence type="ECO:0000256" key="1">
    <source>
        <dbReference type="ARBA" id="ARBA00004370"/>
    </source>
</evidence>
<keyword evidence="3" id="KW-0732">Signal</keyword>
<dbReference type="InterPro" id="IPR051544">
    <property type="entry name" value="TPS_OM_transporter"/>
</dbReference>
<keyword evidence="7" id="KW-1185">Reference proteome</keyword>
<dbReference type="GO" id="GO:0019867">
    <property type="term" value="C:outer membrane"/>
    <property type="evidence" value="ECO:0007669"/>
    <property type="project" value="InterPro"/>
</dbReference>
<dbReference type="RefSeq" id="WP_255841483.1">
    <property type="nucleotide sequence ID" value="NZ_CP094358.1"/>
</dbReference>
<feature type="domain" description="Bacterial surface antigen (D15)" evidence="5">
    <location>
        <begin position="1048"/>
        <end position="1232"/>
    </location>
</feature>
<dbReference type="PANTHER" id="PTHR34597:SF3">
    <property type="entry name" value="OUTER MEMBRANE TRANSPORTER CDIB"/>
    <property type="match status" value="1"/>
</dbReference>
<feature type="chain" id="PRO_5039596044" evidence="3">
    <location>
        <begin position="21"/>
        <end position="1232"/>
    </location>
</feature>
<accession>A0A9E6ZKL6</accession>
<dbReference type="AlphaFoldDB" id="A0A9E6ZKL6"/>
<dbReference type="GO" id="GO:0046819">
    <property type="term" value="P:protein secretion by the type V secretion system"/>
    <property type="evidence" value="ECO:0007669"/>
    <property type="project" value="TreeGrafter"/>
</dbReference>
<dbReference type="GO" id="GO:0008320">
    <property type="term" value="F:protein transmembrane transporter activity"/>
    <property type="evidence" value="ECO:0007669"/>
    <property type="project" value="TreeGrafter"/>
</dbReference>
<dbReference type="SUPFAM" id="SSF56300">
    <property type="entry name" value="Metallo-dependent phosphatases"/>
    <property type="match status" value="1"/>
</dbReference>
<dbReference type="PROSITE" id="PS51257">
    <property type="entry name" value="PROKAR_LIPOPROTEIN"/>
    <property type="match status" value="1"/>
</dbReference>
<feature type="signal peptide" evidence="3">
    <location>
        <begin position="1"/>
        <end position="20"/>
    </location>
</feature>
<evidence type="ECO:0000256" key="3">
    <source>
        <dbReference type="SAM" id="SignalP"/>
    </source>
</evidence>
<dbReference type="EMBL" id="CP094358">
    <property type="protein sequence ID" value="UOB16309.1"/>
    <property type="molecule type" value="Genomic_DNA"/>
</dbReference>
<dbReference type="InterPro" id="IPR000184">
    <property type="entry name" value="Bac_surfAg_D15"/>
</dbReference>
<keyword evidence="2" id="KW-0472">Membrane</keyword>
<dbReference type="Pfam" id="PF00149">
    <property type="entry name" value="Metallophos"/>
    <property type="match status" value="1"/>
</dbReference>
<dbReference type="InterPro" id="IPR029052">
    <property type="entry name" value="Metallo-depent_PP-like"/>
</dbReference>
<gene>
    <name evidence="6" type="ORF">MQE35_11230</name>
</gene>
<evidence type="ECO:0000313" key="6">
    <source>
        <dbReference type="EMBL" id="UOB16309.1"/>
    </source>
</evidence>
<dbReference type="Gene3D" id="3.60.21.10">
    <property type="match status" value="1"/>
</dbReference>
<protein>
    <submittedName>
        <fullName evidence="6">Metallophosphoesterase</fullName>
    </submittedName>
</protein>
<dbReference type="PANTHER" id="PTHR34597">
    <property type="entry name" value="SLR1661 PROTEIN"/>
    <property type="match status" value="1"/>
</dbReference>
<evidence type="ECO:0000313" key="7">
    <source>
        <dbReference type="Proteomes" id="UP000831290"/>
    </source>
</evidence>
<dbReference type="GO" id="GO:0098046">
    <property type="term" value="C:type V protein secretion system complex"/>
    <property type="evidence" value="ECO:0007669"/>
    <property type="project" value="TreeGrafter"/>
</dbReference>